<gene>
    <name evidence="3" type="ORF">X943_004091</name>
</gene>
<feature type="compositionally biased region" description="Acidic residues" evidence="1">
    <location>
        <begin position="241"/>
        <end position="257"/>
    </location>
</feature>
<evidence type="ECO:0000256" key="2">
    <source>
        <dbReference type="SAM" id="SignalP"/>
    </source>
</evidence>
<feature type="chain" id="PRO_5041957268" evidence="2">
    <location>
        <begin position="24"/>
        <end position="257"/>
    </location>
</feature>
<sequence>MKFLTSRIVALVAIAQSLKVALCRVNEPNGAFMAPSFIISDSAMQEAGEKAGIVFAEMATLQDSVVDAVAETMLSFLESQGFNYEDPQHMNNLISFLETMVTEEPVKSKTAKFFDGLKQMALKTWHATKGAAKDAAKRALLTSIKGILKESIKEAIPLLEKVNEKAMRTLPINLRVALAPIAYNMWRRFFEKTKVTLPPGFKIENFVCSTIDKEKCDEIIRKVKEDGAPKKSQQLALTNDETLDFEDEEEEDKDVTV</sequence>
<proteinExistence type="predicted"/>
<evidence type="ECO:0000313" key="4">
    <source>
        <dbReference type="Proteomes" id="UP001195914"/>
    </source>
</evidence>
<dbReference type="EMBL" id="JAHBMH010000003">
    <property type="protein sequence ID" value="KAK1940404.1"/>
    <property type="molecule type" value="Genomic_DNA"/>
</dbReference>
<dbReference type="AlphaFoldDB" id="A0AAD9LMJ3"/>
<reference evidence="3" key="2">
    <citation type="submission" date="2021-05" db="EMBL/GenBank/DDBJ databases">
        <authorList>
            <person name="Pain A."/>
        </authorList>
    </citation>
    <scope>NUCLEOTIDE SEQUENCE</scope>
    <source>
        <strain evidence="3">1802A</strain>
    </source>
</reference>
<evidence type="ECO:0000256" key="1">
    <source>
        <dbReference type="SAM" id="MobiDB-lite"/>
    </source>
</evidence>
<feature type="signal peptide" evidence="2">
    <location>
        <begin position="1"/>
        <end position="23"/>
    </location>
</feature>
<comment type="caution">
    <text evidence="3">The sequence shown here is derived from an EMBL/GenBank/DDBJ whole genome shotgun (WGS) entry which is preliminary data.</text>
</comment>
<organism evidence="3 4">
    <name type="scientific">Babesia divergens</name>
    <dbReference type="NCBI Taxonomy" id="32595"/>
    <lineage>
        <taxon>Eukaryota</taxon>
        <taxon>Sar</taxon>
        <taxon>Alveolata</taxon>
        <taxon>Apicomplexa</taxon>
        <taxon>Aconoidasida</taxon>
        <taxon>Piroplasmida</taxon>
        <taxon>Babesiidae</taxon>
        <taxon>Babesia</taxon>
    </lineage>
</organism>
<evidence type="ECO:0000313" key="3">
    <source>
        <dbReference type="EMBL" id="KAK1940404.1"/>
    </source>
</evidence>
<feature type="region of interest" description="Disordered" evidence="1">
    <location>
        <begin position="227"/>
        <end position="257"/>
    </location>
</feature>
<keyword evidence="4" id="KW-1185">Reference proteome</keyword>
<keyword evidence="2" id="KW-0732">Signal</keyword>
<dbReference type="Proteomes" id="UP001195914">
    <property type="component" value="Unassembled WGS sequence"/>
</dbReference>
<reference evidence="3" key="1">
    <citation type="journal article" date="2014" name="Nucleic Acids Res.">
        <title>The evolutionary dynamics of variant antigen genes in Babesia reveal a history of genomic innovation underlying host-parasite interaction.</title>
        <authorList>
            <person name="Jackson A.P."/>
            <person name="Otto T.D."/>
            <person name="Darby A."/>
            <person name="Ramaprasad A."/>
            <person name="Xia D."/>
            <person name="Echaide I.E."/>
            <person name="Farber M."/>
            <person name="Gahlot S."/>
            <person name="Gamble J."/>
            <person name="Gupta D."/>
            <person name="Gupta Y."/>
            <person name="Jackson L."/>
            <person name="Malandrin L."/>
            <person name="Malas T.B."/>
            <person name="Moussa E."/>
            <person name="Nair M."/>
            <person name="Reid A.J."/>
            <person name="Sanders M."/>
            <person name="Sharma J."/>
            <person name="Tracey A."/>
            <person name="Quail M.A."/>
            <person name="Weir W."/>
            <person name="Wastling J.M."/>
            <person name="Hall N."/>
            <person name="Willadsen P."/>
            <person name="Lingelbach K."/>
            <person name="Shiels B."/>
            <person name="Tait A."/>
            <person name="Berriman M."/>
            <person name="Allred D.R."/>
            <person name="Pain A."/>
        </authorList>
    </citation>
    <scope>NUCLEOTIDE SEQUENCE</scope>
    <source>
        <strain evidence="3">1802A</strain>
    </source>
</reference>
<name>A0AAD9LMJ3_BABDI</name>
<protein>
    <submittedName>
        <fullName evidence="3">Uncharacterized protein</fullName>
    </submittedName>
</protein>
<accession>A0AAD9LMJ3</accession>